<dbReference type="KEGG" id="mpe:MYPE6850"/>
<reference evidence="3 4" key="1">
    <citation type="journal article" date="2002" name="Nucleic Acids Res.">
        <title>The complete genomic sequence of Mycoplasma penetrans, an intracellular bacterial pathogen in humans.</title>
        <authorList>
            <person name="Sasaki Y."/>
            <person name="Ishikawa J."/>
            <person name="Yamashita A."/>
            <person name="Oshima K."/>
            <person name="Kenri T."/>
            <person name="Furuya K."/>
            <person name="Yoshino C."/>
            <person name="Horino A."/>
            <person name="Shiba T."/>
            <person name="Sasaki T."/>
            <person name="Hattori M."/>
        </authorList>
    </citation>
    <scope>NUCLEOTIDE SEQUENCE [LARGE SCALE GENOMIC DNA]</scope>
    <source>
        <strain evidence="3 4">HF-2</strain>
    </source>
</reference>
<name>Q8EV83_MALP2</name>
<feature type="chain" id="PRO_5004308480" evidence="2">
    <location>
        <begin position="25"/>
        <end position="278"/>
    </location>
</feature>
<accession>Q8EV83</accession>
<evidence type="ECO:0000313" key="4">
    <source>
        <dbReference type="Proteomes" id="UP000002522"/>
    </source>
</evidence>
<dbReference type="STRING" id="272633.gene:10731806"/>
<keyword evidence="2" id="KW-0732">Signal</keyword>
<proteinExistence type="predicted"/>
<dbReference type="EMBL" id="BA000026">
    <property type="protein sequence ID" value="BAC44477.1"/>
    <property type="molecule type" value="Genomic_DNA"/>
</dbReference>
<feature type="region of interest" description="Disordered" evidence="1">
    <location>
        <begin position="30"/>
        <end position="63"/>
    </location>
</feature>
<keyword evidence="4" id="KW-1185">Reference proteome</keyword>
<dbReference type="Proteomes" id="UP000002522">
    <property type="component" value="Chromosome"/>
</dbReference>
<evidence type="ECO:0000313" key="3">
    <source>
        <dbReference type="EMBL" id="BAC44477.1"/>
    </source>
</evidence>
<feature type="compositionally biased region" description="Low complexity" evidence="1">
    <location>
        <begin position="31"/>
        <end position="57"/>
    </location>
</feature>
<dbReference type="HOGENOM" id="CLU_1000475_0_0_14"/>
<dbReference type="AlphaFoldDB" id="Q8EV83"/>
<evidence type="ECO:0000256" key="2">
    <source>
        <dbReference type="SAM" id="SignalP"/>
    </source>
</evidence>
<dbReference type="RefSeq" id="WP_011077507.1">
    <property type="nucleotide sequence ID" value="NC_004432.1"/>
</dbReference>
<evidence type="ECO:0000256" key="1">
    <source>
        <dbReference type="SAM" id="MobiDB-lite"/>
    </source>
</evidence>
<dbReference type="InParanoid" id="Q8EV83"/>
<dbReference type="PROSITE" id="PS51257">
    <property type="entry name" value="PROKAR_LIPOPROTEIN"/>
    <property type="match status" value="1"/>
</dbReference>
<protein>
    <submittedName>
        <fullName evidence="3">Lipoprotein</fullName>
    </submittedName>
</protein>
<feature type="signal peptide" evidence="2">
    <location>
        <begin position="1"/>
        <end position="24"/>
    </location>
</feature>
<organism evidence="3 4">
    <name type="scientific">Malacoplasma penetrans (strain HF-2)</name>
    <name type="common">Mycoplasma penetrans</name>
    <dbReference type="NCBI Taxonomy" id="272633"/>
    <lineage>
        <taxon>Bacteria</taxon>
        <taxon>Bacillati</taxon>
        <taxon>Mycoplasmatota</taxon>
        <taxon>Mycoplasmoidales</taxon>
        <taxon>Mycoplasmoidaceae</taxon>
        <taxon>Malacoplasma</taxon>
    </lineage>
</organism>
<keyword evidence="3" id="KW-0449">Lipoprotein</keyword>
<sequence length="278" mass="30962">MKFSKKLLLGTASFSAIVSVPVLLASCGAVSSNSSDQNNNSDNNGSGSNNSNNSNEQYSDESADLEASVMVSNGTNDRTMSEAQISRQQKNAADAKVELEALQKYEKKEGDDDSDPALKAMVDKVNEHNAKKQSISDKSFDLQAKVDAVTGTEESDYINVWTEIAKAYKENNIGHLFVSKSQYLSTYKETHKSLIIDKNINQDISNDNKIYSYFLSDYLHLASLKEEFLIYAYAKKMDNPYVLGKGQEDVKNLYGYLTHNIKKEKESLQFLLDYAFAA</sequence>
<gene>
    <name evidence="3" type="ordered locus">MYPE6850</name>
</gene>